<feature type="transmembrane region" description="Helical" evidence="6">
    <location>
        <begin position="280"/>
        <end position="304"/>
    </location>
</feature>
<keyword evidence="3 6" id="KW-0812">Transmembrane</keyword>
<feature type="transmembrane region" description="Helical" evidence="6">
    <location>
        <begin position="410"/>
        <end position="434"/>
    </location>
</feature>
<feature type="transmembrane region" description="Helical" evidence="6">
    <location>
        <begin position="100"/>
        <end position="118"/>
    </location>
</feature>
<feature type="transmembrane region" description="Helical" evidence="6">
    <location>
        <begin position="316"/>
        <end position="333"/>
    </location>
</feature>
<evidence type="ECO:0000256" key="7">
    <source>
        <dbReference type="SAM" id="SignalP"/>
    </source>
</evidence>
<comment type="caution">
    <text evidence="9">The sequence shown here is derived from an EMBL/GenBank/DDBJ whole genome shotgun (WGS) entry which is preliminary data.</text>
</comment>
<keyword evidence="10" id="KW-1185">Reference proteome</keyword>
<feature type="transmembrane region" description="Helical" evidence="6">
    <location>
        <begin position="377"/>
        <end position="398"/>
    </location>
</feature>
<keyword evidence="4 6" id="KW-1133">Transmembrane helix</keyword>
<dbReference type="InterPro" id="IPR050360">
    <property type="entry name" value="MFS_Sugar_Transporters"/>
</dbReference>
<accession>A0AAJ0HP16</accession>
<dbReference type="PANTHER" id="PTHR48022:SF10">
    <property type="entry name" value="MAJOR FACILITATOR SUPERFAMILY (MFS) PROFILE DOMAIN-CONTAINING PROTEIN"/>
    <property type="match status" value="1"/>
</dbReference>
<evidence type="ECO:0000313" key="10">
    <source>
        <dbReference type="Proteomes" id="UP001275084"/>
    </source>
</evidence>
<dbReference type="GO" id="GO:0005351">
    <property type="term" value="F:carbohydrate:proton symporter activity"/>
    <property type="evidence" value="ECO:0007669"/>
    <property type="project" value="TreeGrafter"/>
</dbReference>
<dbReference type="SUPFAM" id="SSF103473">
    <property type="entry name" value="MFS general substrate transporter"/>
    <property type="match status" value="1"/>
</dbReference>
<feature type="transmembrane region" description="Helical" evidence="6">
    <location>
        <begin position="130"/>
        <end position="147"/>
    </location>
</feature>
<evidence type="ECO:0000256" key="6">
    <source>
        <dbReference type="SAM" id="Phobius"/>
    </source>
</evidence>
<dbReference type="Pfam" id="PF00083">
    <property type="entry name" value="Sugar_tr"/>
    <property type="match status" value="1"/>
</dbReference>
<feature type="transmembrane region" description="Helical" evidence="6">
    <location>
        <begin position="345"/>
        <end position="365"/>
    </location>
</feature>
<evidence type="ECO:0000256" key="5">
    <source>
        <dbReference type="ARBA" id="ARBA00023136"/>
    </source>
</evidence>
<dbReference type="GO" id="GO:0016020">
    <property type="term" value="C:membrane"/>
    <property type="evidence" value="ECO:0007669"/>
    <property type="project" value="UniProtKB-SubCell"/>
</dbReference>
<dbReference type="InterPro" id="IPR036259">
    <property type="entry name" value="MFS_trans_sf"/>
</dbReference>
<feature type="domain" description="Major facilitator superfamily (MFS) profile" evidence="8">
    <location>
        <begin position="20"/>
        <end position="468"/>
    </location>
</feature>
<keyword evidence="5 6" id="KW-0472">Membrane</keyword>
<keyword evidence="7" id="KW-0732">Signal</keyword>
<evidence type="ECO:0000256" key="3">
    <source>
        <dbReference type="ARBA" id="ARBA00022692"/>
    </source>
</evidence>
<evidence type="ECO:0000259" key="8">
    <source>
        <dbReference type="PROSITE" id="PS50850"/>
    </source>
</evidence>
<sequence>MAALNARDTPFGRNLRCLLICTLMSLANAQYGYDTAVIAAFQAMAGFLQVFGYRDATLKAGWGIDPTHQQLITSFLNVGTMIGVLFTAHFPRWRYGGRRQGIWVGTVIAFVGVGVQMGTDKISGVCVGRALVGVSNAFYITFANTYVSESAPRHLRGVCGGLFGIMPTIGGMLGTVTVYLAKGVEGKVCYQAPLACLFFFPTVLAVTAFFIPESPRWLLMKSRTKEAESALRTLRGGSLSEELLQEEFVEMVRGIELEKAIAVGATWKEVFEGANLRRTIICVGVYCSRAASGLWVFIAYGTYFFQQAGVADPFGMSMYTFAAGIIGTVFAIWCSYQYLGRRPMVLFGTVGAVISMFAAALGGTIAPGSPGAAKNFMAWNVIYSVVYGGFAATIAWPITAEIPSSRLRVLTLSIATGVDYILAWLIAFCSPYFINPKALNWGMKYCWLWAGSNVVTLVFFYFLLPEVKGRSLEEIDELFEKKVSVKDFATYECECSKQAHEIVTQKKPETVVTHTEVGNEKED</sequence>
<name>A0AAJ0HP16_9PEZI</name>
<dbReference type="Proteomes" id="UP001275084">
    <property type="component" value="Unassembled WGS sequence"/>
</dbReference>
<feature type="transmembrane region" description="Helical" evidence="6">
    <location>
        <begin position="69"/>
        <end position="88"/>
    </location>
</feature>
<feature type="transmembrane region" description="Helical" evidence="6">
    <location>
        <begin position="159"/>
        <end position="180"/>
    </location>
</feature>
<dbReference type="Gene3D" id="1.20.1250.20">
    <property type="entry name" value="MFS general substrate transporter like domains"/>
    <property type="match status" value="1"/>
</dbReference>
<organism evidence="9 10">
    <name type="scientific">Lasiosphaeria hispida</name>
    <dbReference type="NCBI Taxonomy" id="260671"/>
    <lineage>
        <taxon>Eukaryota</taxon>
        <taxon>Fungi</taxon>
        <taxon>Dikarya</taxon>
        <taxon>Ascomycota</taxon>
        <taxon>Pezizomycotina</taxon>
        <taxon>Sordariomycetes</taxon>
        <taxon>Sordariomycetidae</taxon>
        <taxon>Sordariales</taxon>
        <taxon>Lasiosphaeriaceae</taxon>
        <taxon>Lasiosphaeria</taxon>
    </lineage>
</organism>
<dbReference type="FunFam" id="1.20.1250.20:FF:000078">
    <property type="entry name" value="MFS maltose transporter, putative"/>
    <property type="match status" value="1"/>
</dbReference>
<feature type="transmembrane region" description="Helical" evidence="6">
    <location>
        <begin position="446"/>
        <end position="464"/>
    </location>
</feature>
<evidence type="ECO:0000256" key="1">
    <source>
        <dbReference type="ARBA" id="ARBA00004141"/>
    </source>
</evidence>
<proteinExistence type="inferred from homology"/>
<evidence type="ECO:0000256" key="4">
    <source>
        <dbReference type="ARBA" id="ARBA00022989"/>
    </source>
</evidence>
<dbReference type="PANTHER" id="PTHR48022">
    <property type="entry name" value="PLASTIDIC GLUCOSE TRANSPORTER 4"/>
    <property type="match status" value="1"/>
</dbReference>
<feature type="signal peptide" evidence="7">
    <location>
        <begin position="1"/>
        <end position="29"/>
    </location>
</feature>
<comment type="subcellular location">
    <subcellularLocation>
        <location evidence="1">Membrane</location>
        <topology evidence="1">Multi-pass membrane protein</topology>
    </subcellularLocation>
</comment>
<reference evidence="9" key="1">
    <citation type="journal article" date="2023" name="Mol. Phylogenet. Evol.">
        <title>Genome-scale phylogeny and comparative genomics of the fungal order Sordariales.</title>
        <authorList>
            <person name="Hensen N."/>
            <person name="Bonometti L."/>
            <person name="Westerberg I."/>
            <person name="Brannstrom I.O."/>
            <person name="Guillou S."/>
            <person name="Cros-Aarteil S."/>
            <person name="Calhoun S."/>
            <person name="Haridas S."/>
            <person name="Kuo A."/>
            <person name="Mondo S."/>
            <person name="Pangilinan J."/>
            <person name="Riley R."/>
            <person name="LaButti K."/>
            <person name="Andreopoulos B."/>
            <person name="Lipzen A."/>
            <person name="Chen C."/>
            <person name="Yan M."/>
            <person name="Daum C."/>
            <person name="Ng V."/>
            <person name="Clum A."/>
            <person name="Steindorff A."/>
            <person name="Ohm R.A."/>
            <person name="Martin F."/>
            <person name="Silar P."/>
            <person name="Natvig D.O."/>
            <person name="Lalanne C."/>
            <person name="Gautier V."/>
            <person name="Ament-Velasquez S.L."/>
            <person name="Kruys A."/>
            <person name="Hutchinson M.I."/>
            <person name="Powell A.J."/>
            <person name="Barry K."/>
            <person name="Miller A.N."/>
            <person name="Grigoriev I.V."/>
            <person name="Debuchy R."/>
            <person name="Gladieux P."/>
            <person name="Hiltunen Thoren M."/>
            <person name="Johannesson H."/>
        </authorList>
    </citation>
    <scope>NUCLEOTIDE SEQUENCE</scope>
    <source>
        <strain evidence="9">CBS 955.72</strain>
    </source>
</reference>
<reference evidence="9" key="2">
    <citation type="submission" date="2023-06" db="EMBL/GenBank/DDBJ databases">
        <authorList>
            <consortium name="Lawrence Berkeley National Laboratory"/>
            <person name="Haridas S."/>
            <person name="Hensen N."/>
            <person name="Bonometti L."/>
            <person name="Westerberg I."/>
            <person name="Brannstrom I.O."/>
            <person name="Guillou S."/>
            <person name="Cros-Aarteil S."/>
            <person name="Calhoun S."/>
            <person name="Kuo A."/>
            <person name="Mondo S."/>
            <person name="Pangilinan J."/>
            <person name="Riley R."/>
            <person name="Labutti K."/>
            <person name="Andreopoulos B."/>
            <person name="Lipzen A."/>
            <person name="Chen C."/>
            <person name="Yanf M."/>
            <person name="Daum C."/>
            <person name="Ng V."/>
            <person name="Clum A."/>
            <person name="Steindorff A."/>
            <person name="Ohm R."/>
            <person name="Martin F."/>
            <person name="Silar P."/>
            <person name="Natvig D."/>
            <person name="Lalanne C."/>
            <person name="Gautier V."/>
            <person name="Ament-Velasquez S.L."/>
            <person name="Kruys A."/>
            <person name="Hutchinson M.I."/>
            <person name="Powell A.J."/>
            <person name="Barry K."/>
            <person name="Miller A.N."/>
            <person name="Grigoriev I.V."/>
            <person name="Debuchy R."/>
            <person name="Gladieux P."/>
            <person name="Thoren M.H."/>
            <person name="Johannesson H."/>
        </authorList>
    </citation>
    <scope>NUCLEOTIDE SEQUENCE</scope>
    <source>
        <strain evidence="9">CBS 955.72</strain>
    </source>
</reference>
<evidence type="ECO:0000256" key="2">
    <source>
        <dbReference type="ARBA" id="ARBA00010992"/>
    </source>
</evidence>
<feature type="chain" id="PRO_5042482697" evidence="7">
    <location>
        <begin position="30"/>
        <end position="523"/>
    </location>
</feature>
<dbReference type="PROSITE" id="PS50850">
    <property type="entry name" value="MFS"/>
    <property type="match status" value="1"/>
</dbReference>
<feature type="transmembrane region" description="Helical" evidence="6">
    <location>
        <begin position="192"/>
        <end position="211"/>
    </location>
</feature>
<dbReference type="AlphaFoldDB" id="A0AAJ0HP16"/>
<gene>
    <name evidence="9" type="ORF">B0T25DRAFT_493946</name>
</gene>
<dbReference type="InterPro" id="IPR005828">
    <property type="entry name" value="MFS_sugar_transport-like"/>
</dbReference>
<dbReference type="InterPro" id="IPR020846">
    <property type="entry name" value="MFS_dom"/>
</dbReference>
<protein>
    <submittedName>
        <fullName evidence="9">MFS transporter</fullName>
    </submittedName>
</protein>
<dbReference type="EMBL" id="JAUIQD010000002">
    <property type="protein sequence ID" value="KAK3358816.1"/>
    <property type="molecule type" value="Genomic_DNA"/>
</dbReference>
<comment type="similarity">
    <text evidence="2">Belongs to the major facilitator superfamily. Sugar transporter (TC 2.A.1.1) family.</text>
</comment>
<evidence type="ECO:0000313" key="9">
    <source>
        <dbReference type="EMBL" id="KAK3358816.1"/>
    </source>
</evidence>